<comment type="caution">
    <text evidence="1">The sequence shown here is derived from an EMBL/GenBank/DDBJ whole genome shotgun (WGS) entry which is preliminary data.</text>
</comment>
<evidence type="ECO:0000313" key="2">
    <source>
        <dbReference type="Proteomes" id="UP000821845"/>
    </source>
</evidence>
<reference evidence="1" key="1">
    <citation type="submission" date="2020-05" db="EMBL/GenBank/DDBJ databases">
        <title>Large-scale comparative analyses of tick genomes elucidate their genetic diversity and vector capacities.</title>
        <authorList>
            <person name="Jia N."/>
            <person name="Wang J."/>
            <person name="Shi W."/>
            <person name="Du L."/>
            <person name="Sun Y."/>
            <person name="Zhan W."/>
            <person name="Jiang J."/>
            <person name="Wang Q."/>
            <person name="Zhang B."/>
            <person name="Ji P."/>
            <person name="Sakyi L.B."/>
            <person name="Cui X."/>
            <person name="Yuan T."/>
            <person name="Jiang B."/>
            <person name="Yang W."/>
            <person name="Lam T.T.-Y."/>
            <person name="Chang Q."/>
            <person name="Ding S."/>
            <person name="Wang X."/>
            <person name="Zhu J."/>
            <person name="Ruan X."/>
            <person name="Zhao L."/>
            <person name="Wei J."/>
            <person name="Que T."/>
            <person name="Du C."/>
            <person name="Cheng J."/>
            <person name="Dai P."/>
            <person name="Han X."/>
            <person name="Huang E."/>
            <person name="Gao Y."/>
            <person name="Liu J."/>
            <person name="Shao H."/>
            <person name="Ye R."/>
            <person name="Li L."/>
            <person name="Wei W."/>
            <person name="Wang X."/>
            <person name="Wang C."/>
            <person name="Yang T."/>
            <person name="Huo Q."/>
            <person name="Li W."/>
            <person name="Guo W."/>
            <person name="Chen H."/>
            <person name="Zhou L."/>
            <person name="Ni X."/>
            <person name="Tian J."/>
            <person name="Zhou Y."/>
            <person name="Sheng Y."/>
            <person name="Liu T."/>
            <person name="Pan Y."/>
            <person name="Xia L."/>
            <person name="Li J."/>
            <person name="Zhao F."/>
            <person name="Cao W."/>
        </authorList>
    </citation>
    <scope>NUCLEOTIDE SEQUENCE</scope>
    <source>
        <strain evidence="1">Hyas-2018</strain>
    </source>
</reference>
<keyword evidence="2" id="KW-1185">Reference proteome</keyword>
<evidence type="ECO:0000313" key="1">
    <source>
        <dbReference type="EMBL" id="KAH6929865.1"/>
    </source>
</evidence>
<protein>
    <submittedName>
        <fullName evidence="1">Uncharacterized protein</fullName>
    </submittedName>
</protein>
<proteinExistence type="predicted"/>
<name>A0ACB7S5H5_HYAAI</name>
<dbReference type="Proteomes" id="UP000821845">
    <property type="component" value="Chromosome 5"/>
</dbReference>
<sequence length="154" mass="16789">MRCCALYFPAISGTPSLPEVARLLEDQRLGLRAQPLLIAPVALSRQASKRHASQPEHHPRQLRSQTSAAGLPTGLWGSLSRFGGHCFCSRCTSVGAPVRCVCPALNASFGSPANEDEWITHARSPDRAFQHKVVQKAETVARELTLPVPTWVEL</sequence>
<accession>A0ACB7S5H5</accession>
<gene>
    <name evidence="1" type="ORF">HPB50_006428</name>
</gene>
<organism evidence="1 2">
    <name type="scientific">Hyalomma asiaticum</name>
    <name type="common">Tick</name>
    <dbReference type="NCBI Taxonomy" id="266040"/>
    <lineage>
        <taxon>Eukaryota</taxon>
        <taxon>Metazoa</taxon>
        <taxon>Ecdysozoa</taxon>
        <taxon>Arthropoda</taxon>
        <taxon>Chelicerata</taxon>
        <taxon>Arachnida</taxon>
        <taxon>Acari</taxon>
        <taxon>Parasitiformes</taxon>
        <taxon>Ixodida</taxon>
        <taxon>Ixodoidea</taxon>
        <taxon>Ixodidae</taxon>
        <taxon>Hyalomminae</taxon>
        <taxon>Hyalomma</taxon>
    </lineage>
</organism>
<dbReference type="EMBL" id="CM023485">
    <property type="protein sequence ID" value="KAH6929865.1"/>
    <property type="molecule type" value="Genomic_DNA"/>
</dbReference>